<gene>
    <name evidence="2" type="primary">Dvir\GJ12352</name>
    <name evidence="2" type="ORF">Dvir_GJ12352</name>
</gene>
<evidence type="ECO:0000313" key="3">
    <source>
        <dbReference type="Proteomes" id="UP000008792"/>
    </source>
</evidence>
<evidence type="ECO:0000256" key="1">
    <source>
        <dbReference type="SAM" id="MobiDB-lite"/>
    </source>
</evidence>
<feature type="region of interest" description="Disordered" evidence="1">
    <location>
        <begin position="394"/>
        <end position="422"/>
    </location>
</feature>
<dbReference type="eggNOG" id="ENOG502T7XU">
    <property type="taxonomic scope" value="Eukaryota"/>
</dbReference>
<dbReference type="AlphaFoldDB" id="B4LE62"/>
<feature type="region of interest" description="Disordered" evidence="1">
    <location>
        <begin position="251"/>
        <end position="288"/>
    </location>
</feature>
<sequence length="727" mass="77887">MGCASSTPMVATAGSEMLKAATHVAGDVKKQGEAAVEDATQALSSTIDTAKETVSTAVAGITNELGSAFKDGTEALDEAKHKVMEGLHLESKTDAAPTTEPSTSRAPTPALEADADSLKTSTPEPEIERALANEEEAPPTPKPSLQELAELSAQALSDTSVVPPAATEAVERVEPAAGQTAQAAASVENLWQQKEKQQEEEELRRPSTTEWEKLADQLAKSRKFRPYESFAHSQNHFSVYKDYTSLRDKPGHYDGHFSFEGNSQSSASQSQSDLSSGQPTPAPLRRRGGQREYAKFVGAEQPVSVSRASSRLSNVGGGIRAFDFNPQRERISLPIAKSVATTTRVGNRSLWARGQPAVLPEEPITYSPVRRSSLATGLGLRPAAAAGDIHQLPLARSTSNLSRSTLPRKQKPQSRLTTTEAPVPGSRQVLDLTHTQMEPIRAERISVPRPVHKLGKDQAKHQLSETLKSMLDSSRDISSALLLATPSTVSSLLHSPSAADRADASLKMPTPLAARGNGKSTDTKATPSTTPSRRSPGSFTKQPLEDGIHILPKSSTATTPQRINSLPHSPQRAKPHAVAPNFSATVTRSPAASRASSRLSSNSSSTEVVIRPLSHLNTPSAVSLSPDQVVMMEYDDSDLEAALARLADWRGSTITLQSMRSGSSRLGRNSTASRRTSPWIRRQVEHNGSQELKGFGSCGIIELTSPAKATPQLLERCEICCNEFVMK</sequence>
<keyword evidence="3" id="KW-1185">Reference proteome</keyword>
<feature type="compositionally biased region" description="Polar residues" evidence="1">
    <location>
        <begin position="396"/>
        <end position="405"/>
    </location>
</feature>
<name>B4LE62_DROVI</name>
<dbReference type="PhylomeDB" id="B4LE62"/>
<dbReference type="OrthoDB" id="7786524at2759"/>
<evidence type="ECO:0000313" key="2">
    <source>
        <dbReference type="EMBL" id="EDW69018.1"/>
    </source>
</evidence>
<organism evidence="2 3">
    <name type="scientific">Drosophila virilis</name>
    <name type="common">Fruit fly</name>
    <dbReference type="NCBI Taxonomy" id="7244"/>
    <lineage>
        <taxon>Eukaryota</taxon>
        <taxon>Metazoa</taxon>
        <taxon>Ecdysozoa</taxon>
        <taxon>Arthropoda</taxon>
        <taxon>Hexapoda</taxon>
        <taxon>Insecta</taxon>
        <taxon>Pterygota</taxon>
        <taxon>Neoptera</taxon>
        <taxon>Endopterygota</taxon>
        <taxon>Diptera</taxon>
        <taxon>Brachycera</taxon>
        <taxon>Muscomorpha</taxon>
        <taxon>Ephydroidea</taxon>
        <taxon>Drosophilidae</taxon>
        <taxon>Drosophila</taxon>
    </lineage>
</organism>
<dbReference type="EMBL" id="CH940647">
    <property type="protein sequence ID" value="EDW69018.1"/>
    <property type="molecule type" value="Genomic_DNA"/>
</dbReference>
<dbReference type="OMA" id="HYDGHFS"/>
<dbReference type="InParanoid" id="B4LE62"/>
<dbReference type="SMR" id="B4LE62"/>
<feature type="region of interest" description="Disordered" evidence="1">
    <location>
        <begin position="177"/>
        <end position="210"/>
    </location>
</feature>
<feature type="compositionally biased region" description="Polar residues" evidence="1">
    <location>
        <begin position="553"/>
        <end position="568"/>
    </location>
</feature>
<feature type="compositionally biased region" description="Basic and acidic residues" evidence="1">
    <location>
        <begin position="193"/>
        <end position="210"/>
    </location>
</feature>
<feature type="compositionally biased region" description="Low complexity" evidence="1">
    <location>
        <begin position="263"/>
        <end position="278"/>
    </location>
</feature>
<feature type="region of interest" description="Disordered" evidence="1">
    <location>
        <begin position="89"/>
        <end position="125"/>
    </location>
</feature>
<feature type="compositionally biased region" description="Low complexity" evidence="1">
    <location>
        <begin position="583"/>
        <end position="603"/>
    </location>
</feature>
<reference evidence="2 3" key="1">
    <citation type="journal article" date="2007" name="Nature">
        <title>Evolution of genes and genomes on the Drosophila phylogeny.</title>
        <authorList>
            <consortium name="Drosophila 12 Genomes Consortium"/>
            <person name="Clark A.G."/>
            <person name="Eisen M.B."/>
            <person name="Smith D.R."/>
            <person name="Bergman C.M."/>
            <person name="Oliver B."/>
            <person name="Markow T.A."/>
            <person name="Kaufman T.C."/>
            <person name="Kellis M."/>
            <person name="Gelbart W."/>
            <person name="Iyer V.N."/>
            <person name="Pollard D.A."/>
            <person name="Sackton T.B."/>
            <person name="Larracuente A.M."/>
            <person name="Singh N.D."/>
            <person name="Abad J.P."/>
            <person name="Abt D.N."/>
            <person name="Adryan B."/>
            <person name="Aguade M."/>
            <person name="Akashi H."/>
            <person name="Anderson W.W."/>
            <person name="Aquadro C.F."/>
            <person name="Ardell D.H."/>
            <person name="Arguello R."/>
            <person name="Artieri C.G."/>
            <person name="Barbash D.A."/>
            <person name="Barker D."/>
            <person name="Barsanti P."/>
            <person name="Batterham P."/>
            <person name="Batzoglou S."/>
            <person name="Begun D."/>
            <person name="Bhutkar A."/>
            <person name="Blanco E."/>
            <person name="Bosak S.A."/>
            <person name="Bradley R.K."/>
            <person name="Brand A.D."/>
            <person name="Brent M.R."/>
            <person name="Brooks A.N."/>
            <person name="Brown R.H."/>
            <person name="Butlin R.K."/>
            <person name="Caggese C."/>
            <person name="Calvi B.R."/>
            <person name="Bernardo de Carvalho A."/>
            <person name="Caspi A."/>
            <person name="Castrezana S."/>
            <person name="Celniker S.E."/>
            <person name="Chang J.L."/>
            <person name="Chapple C."/>
            <person name="Chatterji S."/>
            <person name="Chinwalla A."/>
            <person name="Civetta A."/>
            <person name="Clifton S.W."/>
            <person name="Comeron J.M."/>
            <person name="Costello J.C."/>
            <person name="Coyne J.A."/>
            <person name="Daub J."/>
            <person name="David R.G."/>
            <person name="Delcher A.L."/>
            <person name="Delehaunty K."/>
            <person name="Do C.B."/>
            <person name="Ebling H."/>
            <person name="Edwards K."/>
            <person name="Eickbush T."/>
            <person name="Evans J.D."/>
            <person name="Filipski A."/>
            <person name="Findeiss S."/>
            <person name="Freyhult E."/>
            <person name="Fulton L."/>
            <person name="Fulton R."/>
            <person name="Garcia A.C."/>
            <person name="Gardiner A."/>
            <person name="Garfield D.A."/>
            <person name="Garvin B.E."/>
            <person name="Gibson G."/>
            <person name="Gilbert D."/>
            <person name="Gnerre S."/>
            <person name="Godfrey J."/>
            <person name="Good R."/>
            <person name="Gotea V."/>
            <person name="Gravely B."/>
            <person name="Greenberg A.J."/>
            <person name="Griffiths-Jones S."/>
            <person name="Gross S."/>
            <person name="Guigo R."/>
            <person name="Gustafson E.A."/>
            <person name="Haerty W."/>
            <person name="Hahn M.W."/>
            <person name="Halligan D.L."/>
            <person name="Halpern A.L."/>
            <person name="Halter G.M."/>
            <person name="Han M.V."/>
            <person name="Heger A."/>
            <person name="Hillier L."/>
            <person name="Hinrichs A.S."/>
            <person name="Holmes I."/>
            <person name="Hoskins R.A."/>
            <person name="Hubisz M.J."/>
            <person name="Hultmark D."/>
            <person name="Huntley M.A."/>
            <person name="Jaffe D.B."/>
            <person name="Jagadeeshan S."/>
            <person name="Jeck W.R."/>
            <person name="Johnson J."/>
            <person name="Jones C.D."/>
            <person name="Jordan W.C."/>
            <person name="Karpen G.H."/>
            <person name="Kataoka E."/>
            <person name="Keightley P.D."/>
            <person name="Kheradpour P."/>
            <person name="Kirkness E.F."/>
            <person name="Koerich L.B."/>
            <person name="Kristiansen K."/>
            <person name="Kudrna D."/>
            <person name="Kulathinal R.J."/>
            <person name="Kumar S."/>
            <person name="Kwok R."/>
            <person name="Lander E."/>
            <person name="Langley C.H."/>
            <person name="Lapoint R."/>
            <person name="Lazzaro B.P."/>
            <person name="Lee S.J."/>
            <person name="Levesque L."/>
            <person name="Li R."/>
            <person name="Lin C.F."/>
            <person name="Lin M.F."/>
            <person name="Lindblad-Toh K."/>
            <person name="Llopart A."/>
            <person name="Long M."/>
            <person name="Low L."/>
            <person name="Lozovsky E."/>
            <person name="Lu J."/>
            <person name="Luo M."/>
            <person name="Machado C.A."/>
            <person name="Makalowski W."/>
            <person name="Marzo M."/>
            <person name="Matsuda M."/>
            <person name="Matzkin L."/>
            <person name="McAllister B."/>
            <person name="McBride C.S."/>
            <person name="McKernan B."/>
            <person name="McKernan K."/>
            <person name="Mendez-Lago M."/>
            <person name="Minx P."/>
            <person name="Mollenhauer M.U."/>
            <person name="Montooth K."/>
            <person name="Mount S.M."/>
            <person name="Mu X."/>
            <person name="Myers E."/>
            <person name="Negre B."/>
            <person name="Newfeld S."/>
            <person name="Nielsen R."/>
            <person name="Noor M.A."/>
            <person name="O'Grady P."/>
            <person name="Pachter L."/>
            <person name="Papaceit M."/>
            <person name="Parisi M.J."/>
            <person name="Parisi M."/>
            <person name="Parts L."/>
            <person name="Pedersen J.S."/>
            <person name="Pesole G."/>
            <person name="Phillippy A.M."/>
            <person name="Ponting C.P."/>
            <person name="Pop M."/>
            <person name="Porcelli D."/>
            <person name="Powell J.R."/>
            <person name="Prohaska S."/>
            <person name="Pruitt K."/>
            <person name="Puig M."/>
            <person name="Quesneville H."/>
            <person name="Ram K.R."/>
            <person name="Rand D."/>
            <person name="Rasmussen M.D."/>
            <person name="Reed L.K."/>
            <person name="Reenan R."/>
            <person name="Reily A."/>
            <person name="Remington K.A."/>
            <person name="Rieger T.T."/>
            <person name="Ritchie M.G."/>
            <person name="Robin C."/>
            <person name="Rogers Y.H."/>
            <person name="Rohde C."/>
            <person name="Rozas J."/>
            <person name="Rubenfield M.J."/>
            <person name="Ruiz A."/>
            <person name="Russo S."/>
            <person name="Salzberg S.L."/>
            <person name="Sanchez-Gracia A."/>
            <person name="Saranga D.J."/>
            <person name="Sato H."/>
            <person name="Schaeffer S.W."/>
            <person name="Schatz M.C."/>
            <person name="Schlenke T."/>
            <person name="Schwartz R."/>
            <person name="Segarra C."/>
            <person name="Singh R.S."/>
            <person name="Sirot L."/>
            <person name="Sirota M."/>
            <person name="Sisneros N.B."/>
            <person name="Smith C.D."/>
            <person name="Smith T.F."/>
            <person name="Spieth J."/>
            <person name="Stage D.E."/>
            <person name="Stark A."/>
            <person name="Stephan W."/>
            <person name="Strausberg R.L."/>
            <person name="Strempel S."/>
            <person name="Sturgill D."/>
            <person name="Sutton G."/>
            <person name="Sutton G.G."/>
            <person name="Tao W."/>
            <person name="Teichmann S."/>
            <person name="Tobari Y.N."/>
            <person name="Tomimura Y."/>
            <person name="Tsolas J.M."/>
            <person name="Valente V.L."/>
            <person name="Venter E."/>
            <person name="Venter J.C."/>
            <person name="Vicario S."/>
            <person name="Vieira F.G."/>
            <person name="Vilella A.J."/>
            <person name="Villasante A."/>
            <person name="Walenz B."/>
            <person name="Wang J."/>
            <person name="Wasserman M."/>
            <person name="Watts T."/>
            <person name="Wilson D."/>
            <person name="Wilson R.K."/>
            <person name="Wing R.A."/>
            <person name="Wolfner M.F."/>
            <person name="Wong A."/>
            <person name="Wong G.K."/>
            <person name="Wu C.I."/>
            <person name="Wu G."/>
            <person name="Yamamoto D."/>
            <person name="Yang H.P."/>
            <person name="Yang S.P."/>
            <person name="Yorke J.A."/>
            <person name="Yoshida K."/>
            <person name="Zdobnov E."/>
            <person name="Zhang P."/>
            <person name="Zhang Y."/>
            <person name="Zimin A.V."/>
            <person name="Baldwin J."/>
            <person name="Abdouelleil A."/>
            <person name="Abdulkadir J."/>
            <person name="Abebe A."/>
            <person name="Abera B."/>
            <person name="Abreu J."/>
            <person name="Acer S.C."/>
            <person name="Aftuck L."/>
            <person name="Alexander A."/>
            <person name="An P."/>
            <person name="Anderson E."/>
            <person name="Anderson S."/>
            <person name="Arachi H."/>
            <person name="Azer M."/>
            <person name="Bachantsang P."/>
            <person name="Barry A."/>
            <person name="Bayul T."/>
            <person name="Berlin A."/>
            <person name="Bessette D."/>
            <person name="Bloom T."/>
            <person name="Blye J."/>
            <person name="Boguslavskiy L."/>
            <person name="Bonnet C."/>
            <person name="Boukhgalter B."/>
            <person name="Bourzgui I."/>
            <person name="Brown A."/>
            <person name="Cahill P."/>
            <person name="Channer S."/>
            <person name="Cheshatsang Y."/>
            <person name="Chuda L."/>
            <person name="Citroen M."/>
            <person name="Collymore A."/>
            <person name="Cooke P."/>
            <person name="Costello M."/>
            <person name="D'Aco K."/>
            <person name="Daza R."/>
            <person name="De Haan G."/>
            <person name="DeGray S."/>
            <person name="DeMaso C."/>
            <person name="Dhargay N."/>
            <person name="Dooley K."/>
            <person name="Dooley E."/>
            <person name="Doricent M."/>
            <person name="Dorje P."/>
            <person name="Dorjee K."/>
            <person name="Dupes A."/>
            <person name="Elong R."/>
            <person name="Falk J."/>
            <person name="Farina A."/>
            <person name="Faro S."/>
            <person name="Ferguson D."/>
            <person name="Fisher S."/>
            <person name="Foley C.D."/>
            <person name="Franke A."/>
            <person name="Friedrich D."/>
            <person name="Gadbois L."/>
            <person name="Gearin G."/>
            <person name="Gearin C.R."/>
            <person name="Giannoukos G."/>
            <person name="Goode T."/>
            <person name="Graham J."/>
            <person name="Grandbois E."/>
            <person name="Grewal S."/>
            <person name="Gyaltsen K."/>
            <person name="Hafez N."/>
            <person name="Hagos B."/>
            <person name="Hall J."/>
            <person name="Henson C."/>
            <person name="Hollinger A."/>
            <person name="Honan T."/>
            <person name="Huard M.D."/>
            <person name="Hughes L."/>
            <person name="Hurhula B."/>
            <person name="Husby M.E."/>
            <person name="Kamat A."/>
            <person name="Kanga B."/>
            <person name="Kashin S."/>
            <person name="Khazanovich D."/>
            <person name="Kisner P."/>
            <person name="Lance K."/>
            <person name="Lara M."/>
            <person name="Lee W."/>
            <person name="Lennon N."/>
            <person name="Letendre F."/>
            <person name="LeVine R."/>
            <person name="Lipovsky A."/>
            <person name="Liu X."/>
            <person name="Liu J."/>
            <person name="Liu S."/>
            <person name="Lokyitsang T."/>
            <person name="Lokyitsang Y."/>
            <person name="Lubonja R."/>
            <person name="Lui A."/>
            <person name="MacDonald P."/>
            <person name="Magnisalis V."/>
            <person name="Maru K."/>
            <person name="Matthews C."/>
            <person name="McCusker W."/>
            <person name="McDonough S."/>
            <person name="Mehta T."/>
            <person name="Meldrim J."/>
            <person name="Meneus L."/>
            <person name="Mihai O."/>
            <person name="Mihalev A."/>
            <person name="Mihova T."/>
            <person name="Mittelman R."/>
            <person name="Mlenga V."/>
            <person name="Montmayeur A."/>
            <person name="Mulrain L."/>
            <person name="Navidi A."/>
            <person name="Naylor J."/>
            <person name="Negash T."/>
            <person name="Nguyen T."/>
            <person name="Nguyen N."/>
            <person name="Nicol R."/>
            <person name="Norbu C."/>
            <person name="Norbu N."/>
            <person name="Novod N."/>
            <person name="O'Neill B."/>
            <person name="Osman S."/>
            <person name="Markiewicz E."/>
            <person name="Oyono O.L."/>
            <person name="Patti C."/>
            <person name="Phunkhang P."/>
            <person name="Pierre F."/>
            <person name="Priest M."/>
            <person name="Raghuraman S."/>
            <person name="Rege F."/>
            <person name="Reyes R."/>
            <person name="Rise C."/>
            <person name="Rogov P."/>
            <person name="Ross K."/>
            <person name="Ryan E."/>
            <person name="Settipalli S."/>
            <person name="Shea T."/>
            <person name="Sherpa N."/>
            <person name="Shi L."/>
            <person name="Shih D."/>
            <person name="Sparrow T."/>
            <person name="Spaulding J."/>
            <person name="Stalker J."/>
            <person name="Stange-Thomann N."/>
            <person name="Stavropoulos S."/>
            <person name="Stone C."/>
            <person name="Strader C."/>
            <person name="Tesfaye S."/>
            <person name="Thomson T."/>
            <person name="Thoulutsang Y."/>
            <person name="Thoulutsang D."/>
            <person name="Topham K."/>
            <person name="Topping I."/>
            <person name="Tsamla T."/>
            <person name="Vassiliev H."/>
            <person name="Vo A."/>
            <person name="Wangchuk T."/>
            <person name="Wangdi T."/>
            <person name="Weiand M."/>
            <person name="Wilkinson J."/>
            <person name="Wilson A."/>
            <person name="Yadav S."/>
            <person name="Young G."/>
            <person name="Yu Q."/>
            <person name="Zembek L."/>
            <person name="Zhong D."/>
            <person name="Zimmer A."/>
            <person name="Zwirko Z."/>
            <person name="Jaffe D.B."/>
            <person name="Alvarez P."/>
            <person name="Brockman W."/>
            <person name="Butler J."/>
            <person name="Chin C."/>
            <person name="Gnerre S."/>
            <person name="Grabherr M."/>
            <person name="Kleber M."/>
            <person name="Mauceli E."/>
            <person name="MacCallum I."/>
        </authorList>
    </citation>
    <scope>NUCLEOTIDE SEQUENCE [LARGE SCALE GENOMIC DNA]</scope>
    <source>
        <strain evidence="3">Tucson 15010-1051.87</strain>
    </source>
</reference>
<dbReference type="Proteomes" id="UP000008792">
    <property type="component" value="Unassembled WGS sequence"/>
</dbReference>
<protein>
    <submittedName>
        <fullName evidence="2">Uncharacterized protein</fullName>
    </submittedName>
</protein>
<feature type="region of interest" description="Disordered" evidence="1">
    <location>
        <begin position="494"/>
        <end position="603"/>
    </location>
</feature>
<dbReference type="HOGENOM" id="CLU_380959_0_0_1"/>
<feature type="compositionally biased region" description="Low complexity" evidence="1">
    <location>
        <begin position="526"/>
        <end position="536"/>
    </location>
</feature>
<dbReference type="KEGG" id="dvi:6623011"/>
<proteinExistence type="predicted"/>
<accession>B4LE62</accession>